<evidence type="ECO:0000256" key="4">
    <source>
        <dbReference type="SAM" id="MobiDB-lite"/>
    </source>
</evidence>
<dbReference type="InterPro" id="IPR050336">
    <property type="entry name" value="Chromosome_partition/occlusion"/>
</dbReference>
<dbReference type="SUPFAM" id="SSF109709">
    <property type="entry name" value="KorB DNA-binding domain-like"/>
    <property type="match status" value="1"/>
</dbReference>
<feature type="region of interest" description="Disordered" evidence="4">
    <location>
        <begin position="1"/>
        <end position="32"/>
    </location>
</feature>
<sequence>MSQRPRGLGKGLGALIPSGPAAAPSVSEAAAPPVVNVAPEPRVPVTIPDGTYLKEIALTDIRPNPKQPRKHFDDDALEELRDSIVEVGVLQPVVVRELPPGETHPYELIMGERRFRASGLAERKAIPALVRMTKDEELLREALLENLQRQQLNPLEEAAAYRQMLEDFDTTQEELAQRVGKSRTHVTNTLRLLQLPASLHNRVASGVISAGHARALLSLEGAEEMERFAERVVQEGLSVRSLEEIVALRKKGHDVEKAEKARRASMRAVTPPHVEEWATALADRLDTTVKVDVGKRKGKIVVEFASVEDLERIIEQMGAARA</sequence>
<dbReference type="Gene3D" id="1.10.10.2830">
    <property type="match status" value="1"/>
</dbReference>
<keyword evidence="7" id="KW-1185">Reference proteome</keyword>
<organism evidence="6 7">
    <name type="scientific">Nocardiopsis flavescens</name>
    <dbReference type="NCBI Taxonomy" id="758803"/>
    <lineage>
        <taxon>Bacteria</taxon>
        <taxon>Bacillati</taxon>
        <taxon>Actinomycetota</taxon>
        <taxon>Actinomycetes</taxon>
        <taxon>Streptosporangiales</taxon>
        <taxon>Nocardiopsidaceae</taxon>
        <taxon>Nocardiopsis</taxon>
    </lineage>
</organism>
<evidence type="ECO:0000259" key="5">
    <source>
        <dbReference type="SMART" id="SM00470"/>
    </source>
</evidence>
<dbReference type="InterPro" id="IPR057240">
    <property type="entry name" value="ParB_dimer_C"/>
</dbReference>
<evidence type="ECO:0000256" key="1">
    <source>
        <dbReference type="ARBA" id="ARBA00006295"/>
    </source>
</evidence>
<dbReference type="PANTHER" id="PTHR33375:SF1">
    <property type="entry name" value="CHROMOSOME-PARTITIONING PROTEIN PARB-RELATED"/>
    <property type="match status" value="1"/>
</dbReference>
<dbReference type="AlphaFoldDB" id="A0A1M6QNH2"/>
<dbReference type="Pfam" id="PF23552">
    <property type="entry name" value="ParB_C"/>
    <property type="match status" value="1"/>
</dbReference>
<evidence type="ECO:0000256" key="3">
    <source>
        <dbReference type="ARBA" id="ARBA00023125"/>
    </source>
</evidence>
<feature type="compositionally biased region" description="Low complexity" evidence="4">
    <location>
        <begin position="20"/>
        <end position="32"/>
    </location>
</feature>
<dbReference type="NCBIfam" id="TIGR00180">
    <property type="entry name" value="parB_part"/>
    <property type="match status" value="1"/>
</dbReference>
<dbReference type="SMART" id="SM00470">
    <property type="entry name" value="ParB"/>
    <property type="match status" value="1"/>
</dbReference>
<accession>A0A1M6QNH2</accession>
<feature type="domain" description="ParB-like N-terminal" evidence="5">
    <location>
        <begin position="54"/>
        <end position="147"/>
    </location>
</feature>
<evidence type="ECO:0000313" key="6">
    <source>
        <dbReference type="EMBL" id="SHK21640.1"/>
    </source>
</evidence>
<dbReference type="FunFam" id="1.10.10.2830:FF:000001">
    <property type="entry name" value="Chromosome partitioning protein ParB"/>
    <property type="match status" value="1"/>
</dbReference>
<dbReference type="GO" id="GO:0045881">
    <property type="term" value="P:positive regulation of sporulation resulting in formation of a cellular spore"/>
    <property type="evidence" value="ECO:0007669"/>
    <property type="project" value="TreeGrafter"/>
</dbReference>
<dbReference type="Proteomes" id="UP000184452">
    <property type="component" value="Unassembled WGS sequence"/>
</dbReference>
<dbReference type="EMBL" id="FQZK01000015">
    <property type="protein sequence ID" value="SHK21640.1"/>
    <property type="molecule type" value="Genomic_DNA"/>
</dbReference>
<dbReference type="RefSeq" id="WP_073381337.1">
    <property type="nucleotide sequence ID" value="NZ_FQZK01000015.1"/>
</dbReference>
<proteinExistence type="inferred from homology"/>
<dbReference type="InterPro" id="IPR036086">
    <property type="entry name" value="ParB/Sulfiredoxin_sf"/>
</dbReference>
<dbReference type="InterPro" id="IPR004437">
    <property type="entry name" value="ParB/RepB/Spo0J"/>
</dbReference>
<dbReference type="FunFam" id="3.90.1530.30:FF:000001">
    <property type="entry name" value="Chromosome partitioning protein ParB"/>
    <property type="match status" value="1"/>
</dbReference>
<gene>
    <name evidence="6" type="ORF">SAMN05421803_115130</name>
</gene>
<dbReference type="Pfam" id="PF02195">
    <property type="entry name" value="ParB_N"/>
    <property type="match status" value="1"/>
</dbReference>
<dbReference type="PANTHER" id="PTHR33375">
    <property type="entry name" value="CHROMOSOME-PARTITIONING PROTEIN PARB-RELATED"/>
    <property type="match status" value="1"/>
</dbReference>
<dbReference type="Pfam" id="PF17762">
    <property type="entry name" value="HTH_ParB"/>
    <property type="match status" value="1"/>
</dbReference>
<dbReference type="GO" id="GO:0003677">
    <property type="term" value="F:DNA binding"/>
    <property type="evidence" value="ECO:0007669"/>
    <property type="project" value="UniProtKB-KW"/>
</dbReference>
<dbReference type="Gene3D" id="3.90.1530.30">
    <property type="match status" value="1"/>
</dbReference>
<evidence type="ECO:0000313" key="7">
    <source>
        <dbReference type="Proteomes" id="UP000184452"/>
    </source>
</evidence>
<dbReference type="GO" id="GO:0005694">
    <property type="term" value="C:chromosome"/>
    <property type="evidence" value="ECO:0007669"/>
    <property type="project" value="TreeGrafter"/>
</dbReference>
<name>A0A1M6QNH2_9ACTN</name>
<dbReference type="OrthoDB" id="9802051at2"/>
<keyword evidence="2" id="KW-0159">Chromosome partition</keyword>
<protein>
    <submittedName>
        <fullName evidence="6">Chromosome partitioning protein, ParB family</fullName>
    </submittedName>
</protein>
<keyword evidence="3" id="KW-0238">DNA-binding</keyword>
<comment type="similarity">
    <text evidence="1">Belongs to the ParB family.</text>
</comment>
<reference evidence="6 7" key="1">
    <citation type="submission" date="2016-11" db="EMBL/GenBank/DDBJ databases">
        <authorList>
            <person name="Jaros S."/>
            <person name="Januszkiewicz K."/>
            <person name="Wedrychowicz H."/>
        </authorList>
    </citation>
    <scope>NUCLEOTIDE SEQUENCE [LARGE SCALE GENOMIC DNA]</scope>
    <source>
        <strain evidence="6 7">CGMCC 4.5723</strain>
    </source>
</reference>
<dbReference type="InterPro" id="IPR003115">
    <property type="entry name" value="ParB_N"/>
</dbReference>
<dbReference type="SUPFAM" id="SSF110849">
    <property type="entry name" value="ParB/Sulfiredoxin"/>
    <property type="match status" value="1"/>
</dbReference>
<dbReference type="STRING" id="758803.SAMN05421803_115130"/>
<dbReference type="GO" id="GO:0007059">
    <property type="term" value="P:chromosome segregation"/>
    <property type="evidence" value="ECO:0007669"/>
    <property type="project" value="UniProtKB-KW"/>
</dbReference>
<dbReference type="InterPro" id="IPR041468">
    <property type="entry name" value="HTH_ParB/Spo0J"/>
</dbReference>
<evidence type="ECO:0000256" key="2">
    <source>
        <dbReference type="ARBA" id="ARBA00022829"/>
    </source>
</evidence>